<feature type="region of interest" description="Disordered" evidence="5">
    <location>
        <begin position="808"/>
        <end position="836"/>
    </location>
</feature>
<gene>
    <name evidence="6" type="ordered locus">DEHA2F16808g</name>
</gene>
<feature type="region of interest" description="Disordered" evidence="5">
    <location>
        <begin position="530"/>
        <end position="564"/>
    </location>
</feature>
<dbReference type="EC" id="2.7.-.-" evidence="4"/>
<sequence>MVHGLSEFQGAEKQIAETKGHYRAKNEFGGENSVDIGTVGDIHGCYHGAYGDEEARSESEESDFGTIDNLKIQGKQATATSSDMPSLVSGRKAARSLRLFRGDGNRDIESLIEMPTPEGDNKPQEVAHEAISNGGSGNKNADFSGTKIRLSPDPTTTTVTSKLPENDASKIVGLEPVSSATYFPHTPADQKYIKYTIVDADGTSTKTRHLTADLEFDHSTDGDITKIQKYAGHKDEIDNLAQNLDSAKIKSEYQDNNKSVKFGTNQFISPNVKEQDQTVNTSEKDKIDEDEVEGLPDLTIDEEVFPLAVELRPFKNKVGGHTAIFRFSRKAVCKALMNRENLWYEVVELRLPELLRFMPKYIGVLNVRYSSLITEDPMSQTPSRKTSMVEENMHHKKKDYNFGSTLINEDDELPPEVVLDDNKHIIPDLLWKQYSTSAPSPNESLIQKSNSGNSLEASSCKNSVSSSNTSITNFVPASPRNNEVWSTSINKDLQVQVIQEVFSSSHKKKKSETGDEIFSMDDENAIVDLDSSQYSHGDDDFTEERRHLPARRSSSMSSPRHHSQMLRKHTRFERFILLEDLTADMQKPCVLDLKMGTRQYGVEANPNKQKSQRNKCLNTTSRCLGVRICGLQVWNLRHEKYYIKDKYFGRKVTKGKDFSKVLSKFLYDGMSIYSILIKIPSLIVQLQELYETFRTLIDYRMYGSSILLMYDGIDHKDDIKVRIIDFAQSVIAGESLPQTTTIPPSNRGLPDMGYLRGLNSLIEYFKTIFKILSGVEYVSYDKSKIIVETNKDRLQKMENKWLDEYVDAEDSSDASGDQFECEYPDYKYSDEGGISE</sequence>
<keyword evidence="7" id="KW-1185">Reference proteome</keyword>
<dbReference type="FunCoup" id="B5RUI3">
    <property type="interactions" value="213"/>
</dbReference>
<evidence type="ECO:0000256" key="5">
    <source>
        <dbReference type="SAM" id="MobiDB-lite"/>
    </source>
</evidence>
<dbReference type="Pfam" id="PF03770">
    <property type="entry name" value="IPK"/>
    <property type="match status" value="1"/>
</dbReference>
<dbReference type="GO" id="GO:0005737">
    <property type="term" value="C:cytoplasm"/>
    <property type="evidence" value="ECO:0007669"/>
    <property type="project" value="TreeGrafter"/>
</dbReference>
<evidence type="ECO:0000256" key="3">
    <source>
        <dbReference type="ARBA" id="ARBA00022777"/>
    </source>
</evidence>
<dbReference type="SUPFAM" id="SSF56104">
    <property type="entry name" value="SAICAR synthase-like"/>
    <property type="match status" value="1"/>
</dbReference>
<feature type="compositionally biased region" description="Polar residues" evidence="5">
    <location>
        <begin position="437"/>
        <end position="457"/>
    </location>
</feature>
<dbReference type="GO" id="GO:0005634">
    <property type="term" value="C:nucleus"/>
    <property type="evidence" value="ECO:0007669"/>
    <property type="project" value="TreeGrafter"/>
</dbReference>
<dbReference type="Gene3D" id="3.30.470.160">
    <property type="entry name" value="Inositol polyphosphate kinase"/>
    <property type="match status" value="1"/>
</dbReference>
<dbReference type="OMA" id="QYMGVLN"/>
<name>B5RUI3_DEBHA</name>
<feature type="compositionally biased region" description="Low complexity" evidence="5">
    <location>
        <begin position="458"/>
        <end position="470"/>
    </location>
</feature>
<evidence type="ECO:0000313" key="7">
    <source>
        <dbReference type="Proteomes" id="UP000000599"/>
    </source>
</evidence>
<dbReference type="GO" id="GO:0008440">
    <property type="term" value="F:inositol-1,4,5-trisphosphate 3-kinase activity"/>
    <property type="evidence" value="ECO:0007669"/>
    <property type="project" value="TreeGrafter"/>
</dbReference>
<dbReference type="eggNOG" id="KOG1620">
    <property type="taxonomic scope" value="Eukaryota"/>
</dbReference>
<dbReference type="EMBL" id="CR382138">
    <property type="protein sequence ID" value="CAR66361.1"/>
    <property type="molecule type" value="Genomic_DNA"/>
</dbReference>
<comment type="similarity">
    <text evidence="1 4">Belongs to the inositol phosphokinase (IPK) family.</text>
</comment>
<dbReference type="GeneID" id="8998994"/>
<feature type="region of interest" description="Disordered" evidence="5">
    <location>
        <begin position="437"/>
        <end position="470"/>
    </location>
</feature>
<protein>
    <recommendedName>
        <fullName evidence="4">Kinase</fullName>
        <ecNumber evidence="4">2.7.-.-</ecNumber>
    </recommendedName>
</protein>
<proteinExistence type="inferred from homology"/>
<dbReference type="InterPro" id="IPR038286">
    <property type="entry name" value="IPK_sf"/>
</dbReference>
<dbReference type="STRING" id="284592.B5RUI3"/>
<evidence type="ECO:0000256" key="1">
    <source>
        <dbReference type="ARBA" id="ARBA00007374"/>
    </source>
</evidence>
<keyword evidence="2 4" id="KW-0808">Transferase</keyword>
<dbReference type="GO" id="GO:0000824">
    <property type="term" value="F:inositol-1,4,5,6-tetrakisphosphate 3-kinase activity"/>
    <property type="evidence" value="ECO:0007669"/>
    <property type="project" value="TreeGrafter"/>
</dbReference>
<keyword evidence="3 4" id="KW-0418">Kinase</keyword>
<evidence type="ECO:0000313" key="6">
    <source>
        <dbReference type="EMBL" id="CAR66361.1"/>
    </source>
</evidence>
<dbReference type="VEuPathDB" id="FungiDB:DEHA2F16808g"/>
<evidence type="ECO:0000256" key="4">
    <source>
        <dbReference type="RuleBase" id="RU363090"/>
    </source>
</evidence>
<dbReference type="HOGENOM" id="CLU_004422_1_0_1"/>
<dbReference type="GO" id="GO:0046854">
    <property type="term" value="P:phosphatidylinositol phosphate biosynthetic process"/>
    <property type="evidence" value="ECO:0007669"/>
    <property type="project" value="TreeGrafter"/>
</dbReference>
<dbReference type="PANTHER" id="PTHR12400">
    <property type="entry name" value="INOSITOL POLYPHOSPHATE KINASE"/>
    <property type="match status" value="1"/>
</dbReference>
<dbReference type="OrthoDB" id="2573163at2759"/>
<dbReference type="AlphaFoldDB" id="B5RUI3"/>
<feature type="compositionally biased region" description="Basic and acidic residues" evidence="5">
    <location>
        <begin position="536"/>
        <end position="547"/>
    </location>
</feature>
<feature type="region of interest" description="Disordered" evidence="5">
    <location>
        <begin position="132"/>
        <end position="159"/>
    </location>
</feature>
<dbReference type="InterPro" id="IPR005522">
    <property type="entry name" value="IPK"/>
</dbReference>
<accession>B5RUI3</accession>
<dbReference type="Proteomes" id="UP000000599">
    <property type="component" value="Chromosome F"/>
</dbReference>
<organism evidence="6 7">
    <name type="scientific">Debaryomyces hansenii (strain ATCC 36239 / CBS 767 / BCRC 21394 / JCM 1990 / NBRC 0083 / IGC 2968)</name>
    <name type="common">Yeast</name>
    <name type="synonym">Torulaspora hansenii</name>
    <dbReference type="NCBI Taxonomy" id="284592"/>
    <lineage>
        <taxon>Eukaryota</taxon>
        <taxon>Fungi</taxon>
        <taxon>Dikarya</taxon>
        <taxon>Ascomycota</taxon>
        <taxon>Saccharomycotina</taxon>
        <taxon>Pichiomycetes</taxon>
        <taxon>Debaryomycetaceae</taxon>
        <taxon>Debaryomyces</taxon>
    </lineage>
</organism>
<dbReference type="PANTHER" id="PTHR12400:SF21">
    <property type="entry name" value="KINASE"/>
    <property type="match status" value="1"/>
</dbReference>
<dbReference type="InParanoid" id="B5RUI3"/>
<dbReference type="RefSeq" id="XP_002770840.1">
    <property type="nucleotide sequence ID" value="XM_002770794.1"/>
</dbReference>
<dbReference type="GO" id="GO:0032958">
    <property type="term" value="P:inositol phosphate biosynthetic process"/>
    <property type="evidence" value="ECO:0007669"/>
    <property type="project" value="InterPro"/>
</dbReference>
<evidence type="ECO:0000256" key="2">
    <source>
        <dbReference type="ARBA" id="ARBA00022679"/>
    </source>
</evidence>
<reference evidence="6 7" key="1">
    <citation type="journal article" date="2004" name="Nature">
        <title>Genome evolution in yeasts.</title>
        <authorList>
            <consortium name="Genolevures"/>
            <person name="Dujon B."/>
            <person name="Sherman D."/>
            <person name="Fischer G."/>
            <person name="Durrens P."/>
            <person name="Casaregola S."/>
            <person name="Lafontaine I."/>
            <person name="de Montigny J."/>
            <person name="Marck C."/>
            <person name="Neuveglise C."/>
            <person name="Talla E."/>
            <person name="Goffard N."/>
            <person name="Frangeul L."/>
            <person name="Aigle M."/>
            <person name="Anthouard V."/>
            <person name="Babour A."/>
            <person name="Barbe V."/>
            <person name="Barnay S."/>
            <person name="Blanchin S."/>
            <person name="Beckerich J.M."/>
            <person name="Beyne E."/>
            <person name="Bleykasten C."/>
            <person name="Boisrame A."/>
            <person name="Boyer J."/>
            <person name="Cattolico L."/>
            <person name="Confanioleri F."/>
            <person name="de Daruvar A."/>
            <person name="Despons L."/>
            <person name="Fabre E."/>
            <person name="Fairhead C."/>
            <person name="Ferry-Dumazet H."/>
            <person name="Groppi A."/>
            <person name="Hantraye F."/>
            <person name="Hennequin C."/>
            <person name="Jauniaux N."/>
            <person name="Joyet P."/>
            <person name="Kachouri R."/>
            <person name="Kerrest A."/>
            <person name="Koszul R."/>
            <person name="Lemaire M."/>
            <person name="Lesur I."/>
            <person name="Ma L."/>
            <person name="Muller H."/>
            <person name="Nicaud J.M."/>
            <person name="Nikolski M."/>
            <person name="Oztas S."/>
            <person name="Ozier-Kalogeropoulos O."/>
            <person name="Pellenz S."/>
            <person name="Potier S."/>
            <person name="Richard G.F."/>
            <person name="Straub M.L."/>
            <person name="Suleau A."/>
            <person name="Swennene D."/>
            <person name="Tekaia F."/>
            <person name="Wesolowski-Louvel M."/>
            <person name="Westhof E."/>
            <person name="Wirth B."/>
            <person name="Zeniou-Meyer M."/>
            <person name="Zivanovic I."/>
            <person name="Bolotin-Fukuhara M."/>
            <person name="Thierry A."/>
            <person name="Bouchier C."/>
            <person name="Caudron B."/>
            <person name="Scarpelli C."/>
            <person name="Gaillardin C."/>
            <person name="Weissenbach J."/>
            <person name="Wincker P."/>
            <person name="Souciet J.L."/>
        </authorList>
    </citation>
    <scope>NUCLEOTIDE SEQUENCE [LARGE SCALE GENOMIC DNA]</scope>
    <source>
        <strain evidence="7">ATCC 36239 / CBS 767 / BCRC 21394 / JCM 1990 / NBRC 0083 / IGC 2968</strain>
    </source>
</reference>
<dbReference type="KEGG" id="dha:DEHA2F16808g"/>